<evidence type="ECO:0000256" key="2">
    <source>
        <dbReference type="SAM" id="Phobius"/>
    </source>
</evidence>
<keyword evidence="2" id="KW-0472">Membrane</keyword>
<feature type="region of interest" description="Disordered" evidence="1">
    <location>
        <begin position="254"/>
        <end position="280"/>
    </location>
</feature>
<feature type="compositionally biased region" description="Acidic residues" evidence="1">
    <location>
        <begin position="256"/>
        <end position="270"/>
    </location>
</feature>
<feature type="transmembrane region" description="Helical" evidence="2">
    <location>
        <begin position="60"/>
        <end position="80"/>
    </location>
</feature>
<gene>
    <name evidence="3" type="primary">TMEM72</name>
    <name evidence="3" type="ORF">EYF80_018007</name>
</gene>
<name>A0A4Z2I199_9TELE</name>
<comment type="caution">
    <text evidence="3">The sequence shown here is derived from an EMBL/GenBank/DDBJ whole genome shotgun (WGS) entry which is preliminary data.</text>
</comment>
<evidence type="ECO:0000313" key="4">
    <source>
        <dbReference type="Proteomes" id="UP000314294"/>
    </source>
</evidence>
<dbReference type="InterPro" id="IPR032055">
    <property type="entry name" value="TMEM72"/>
</dbReference>
<proteinExistence type="predicted"/>
<keyword evidence="2 3" id="KW-0812">Transmembrane</keyword>
<dbReference type="Pfam" id="PF16054">
    <property type="entry name" value="TMEM72"/>
    <property type="match status" value="1"/>
</dbReference>
<dbReference type="EMBL" id="SRLO01000145">
    <property type="protein sequence ID" value="TNN71836.1"/>
    <property type="molecule type" value="Genomic_DNA"/>
</dbReference>
<evidence type="ECO:0000256" key="1">
    <source>
        <dbReference type="SAM" id="MobiDB-lite"/>
    </source>
</evidence>
<dbReference type="AlphaFoldDB" id="A0A4Z2I199"/>
<keyword evidence="2" id="KW-1133">Transmembrane helix</keyword>
<accession>A0A4Z2I199</accession>
<dbReference type="PANTHER" id="PTHR28474">
    <property type="entry name" value="TRANSMEMBRANE PROTEIN 72"/>
    <property type="match status" value="1"/>
</dbReference>
<evidence type="ECO:0000313" key="3">
    <source>
        <dbReference type="EMBL" id="TNN71836.1"/>
    </source>
</evidence>
<dbReference type="OrthoDB" id="5946061at2759"/>
<dbReference type="Proteomes" id="UP000314294">
    <property type="component" value="Unassembled WGS sequence"/>
</dbReference>
<dbReference type="PANTHER" id="PTHR28474:SF1">
    <property type="entry name" value="TRANSMEMBRANE PROTEIN 72"/>
    <property type="match status" value="1"/>
</dbReference>
<organism evidence="3 4">
    <name type="scientific">Liparis tanakae</name>
    <name type="common">Tanaka's snailfish</name>
    <dbReference type="NCBI Taxonomy" id="230148"/>
    <lineage>
        <taxon>Eukaryota</taxon>
        <taxon>Metazoa</taxon>
        <taxon>Chordata</taxon>
        <taxon>Craniata</taxon>
        <taxon>Vertebrata</taxon>
        <taxon>Euteleostomi</taxon>
        <taxon>Actinopterygii</taxon>
        <taxon>Neopterygii</taxon>
        <taxon>Teleostei</taxon>
        <taxon>Neoteleostei</taxon>
        <taxon>Acanthomorphata</taxon>
        <taxon>Eupercaria</taxon>
        <taxon>Perciformes</taxon>
        <taxon>Cottioidei</taxon>
        <taxon>Cottales</taxon>
        <taxon>Liparidae</taxon>
        <taxon>Liparis</taxon>
    </lineage>
</organism>
<reference evidence="3 4" key="1">
    <citation type="submission" date="2019-03" db="EMBL/GenBank/DDBJ databases">
        <title>First draft genome of Liparis tanakae, snailfish: a comprehensive survey of snailfish specific genes.</title>
        <authorList>
            <person name="Kim W."/>
            <person name="Song I."/>
            <person name="Jeong J.-H."/>
            <person name="Kim D."/>
            <person name="Kim S."/>
            <person name="Ryu S."/>
            <person name="Song J.Y."/>
            <person name="Lee S.K."/>
        </authorList>
    </citation>
    <scope>NUCLEOTIDE SEQUENCE [LARGE SCALE GENOMIC DNA]</scope>
    <source>
        <tissue evidence="3">Muscle</tissue>
    </source>
</reference>
<protein>
    <submittedName>
        <fullName evidence="3">Transmembrane protein 72</fullName>
    </submittedName>
</protein>
<keyword evidence="4" id="KW-1185">Reference proteome</keyword>
<feature type="transmembrane region" description="Helical" evidence="2">
    <location>
        <begin position="112"/>
        <end position="128"/>
    </location>
</feature>
<sequence>MPMGTVERVGEWCESVVRWGVRRQRRDDYRLCLKKSPPCINSMLCAVGAETLKEGEFSSLGIYLIVSSVGIMMFELAYFLDTLLIMCLPCPPDWQLFVLWGKMARIGGFHKFLYYAILSVVCFLHPVLVWHAIIPGTMLLVTACLNFILSKKTTIKSPKRPQESHSDQDPTTVCVTEAPSNSTLSFLDVATGRRGGGQALTTRGHCLGPAERGESVQAMLELEHTIAPKGTDRERRRWKERRLICLRGREEPVEREMEEMDSYCEQEPDTTSDTAPMITD</sequence>